<dbReference type="Proteomes" id="UP001311232">
    <property type="component" value="Unassembled WGS sequence"/>
</dbReference>
<protein>
    <submittedName>
        <fullName evidence="2">Uncharacterized protein</fullName>
    </submittedName>
</protein>
<evidence type="ECO:0000313" key="2">
    <source>
        <dbReference type="EMBL" id="KAK5620227.1"/>
    </source>
</evidence>
<feature type="compositionally biased region" description="Polar residues" evidence="1">
    <location>
        <begin position="9"/>
        <end position="22"/>
    </location>
</feature>
<sequence length="272" mass="29548">MHQPGNQGGQANRSRPSISHQPPQCRHKTCSTVPPTRPPTGARPGAKATEGSIGGRPPQHAKDRAPRQPHTQTSEVPQDARHPPSRTADLAAPSRLASPATKAKLHLNKHCTLPGQDPLTRAPQPMDRVPKDQDQRKSKRFRESRKASPSTRQPPRPETPSPDPDQKARSLSLPLTQDGKRGCAKTPSLPPPAQIPKTHSPCPKKPLIPNKKEPAGSMRSNDQECGPTIEKRADQPAQCNQNTPHKGGHMTNMPNHPRTHGAEPTERPVPDA</sequence>
<evidence type="ECO:0000313" key="3">
    <source>
        <dbReference type="Proteomes" id="UP001311232"/>
    </source>
</evidence>
<comment type="caution">
    <text evidence="2">The sequence shown here is derived from an EMBL/GenBank/DDBJ whole genome shotgun (WGS) entry which is preliminary data.</text>
</comment>
<evidence type="ECO:0000256" key="1">
    <source>
        <dbReference type="SAM" id="MobiDB-lite"/>
    </source>
</evidence>
<accession>A0AAV9SG12</accession>
<feature type="region of interest" description="Disordered" evidence="1">
    <location>
        <begin position="1"/>
        <end position="272"/>
    </location>
</feature>
<dbReference type="EMBL" id="JAHHUM010000381">
    <property type="protein sequence ID" value="KAK5620227.1"/>
    <property type="molecule type" value="Genomic_DNA"/>
</dbReference>
<name>A0AAV9SG12_9TELE</name>
<reference evidence="2 3" key="1">
    <citation type="submission" date="2021-06" db="EMBL/GenBank/DDBJ databases">
        <authorList>
            <person name="Palmer J.M."/>
        </authorList>
    </citation>
    <scope>NUCLEOTIDE SEQUENCE [LARGE SCALE GENOMIC DNA]</scope>
    <source>
        <strain evidence="2 3">MEX-2019</strain>
        <tissue evidence="2">Muscle</tissue>
    </source>
</reference>
<feature type="compositionally biased region" description="Basic and acidic residues" evidence="1">
    <location>
        <begin position="260"/>
        <end position="272"/>
    </location>
</feature>
<gene>
    <name evidence="2" type="ORF">CRENBAI_000244</name>
</gene>
<dbReference type="AlphaFoldDB" id="A0AAV9SG12"/>
<proteinExistence type="predicted"/>
<keyword evidence="3" id="KW-1185">Reference proteome</keyword>
<organism evidence="2 3">
    <name type="scientific">Crenichthys baileyi</name>
    <name type="common">White River springfish</name>
    <dbReference type="NCBI Taxonomy" id="28760"/>
    <lineage>
        <taxon>Eukaryota</taxon>
        <taxon>Metazoa</taxon>
        <taxon>Chordata</taxon>
        <taxon>Craniata</taxon>
        <taxon>Vertebrata</taxon>
        <taxon>Euteleostomi</taxon>
        <taxon>Actinopterygii</taxon>
        <taxon>Neopterygii</taxon>
        <taxon>Teleostei</taxon>
        <taxon>Neoteleostei</taxon>
        <taxon>Acanthomorphata</taxon>
        <taxon>Ovalentaria</taxon>
        <taxon>Atherinomorphae</taxon>
        <taxon>Cyprinodontiformes</taxon>
        <taxon>Goodeidae</taxon>
        <taxon>Crenichthys</taxon>
    </lineage>
</organism>
<feature type="compositionally biased region" description="Pro residues" evidence="1">
    <location>
        <begin position="152"/>
        <end position="163"/>
    </location>
</feature>